<dbReference type="AlphaFoldDB" id="A0A1W6L6Q3"/>
<accession>A0A1W6L6Q3</accession>
<evidence type="ECO:0000313" key="1">
    <source>
        <dbReference type="EMBL" id="ARN19818.1"/>
    </source>
</evidence>
<proteinExistence type="predicted"/>
<dbReference type="Proteomes" id="UP000193427">
    <property type="component" value="Chromosome"/>
</dbReference>
<gene>
    <name evidence="1" type="ORF">A4W93_07770</name>
</gene>
<protein>
    <submittedName>
        <fullName evidence="1">Uncharacterized protein</fullName>
    </submittedName>
</protein>
<organism evidence="1 2">
    <name type="scientific">Piscinibacter gummiphilus</name>
    <dbReference type="NCBI Taxonomy" id="946333"/>
    <lineage>
        <taxon>Bacteria</taxon>
        <taxon>Pseudomonadati</taxon>
        <taxon>Pseudomonadota</taxon>
        <taxon>Betaproteobacteria</taxon>
        <taxon>Burkholderiales</taxon>
        <taxon>Sphaerotilaceae</taxon>
        <taxon>Piscinibacter</taxon>
    </lineage>
</organism>
<evidence type="ECO:0000313" key="2">
    <source>
        <dbReference type="Proteomes" id="UP000193427"/>
    </source>
</evidence>
<dbReference type="EMBL" id="CP015118">
    <property type="protein sequence ID" value="ARN19818.1"/>
    <property type="molecule type" value="Genomic_DNA"/>
</dbReference>
<sequence length="224" mass="24444">MSLFSFSRKAPARIEPDGLSGPDAREAWHLHGLGPGPADRHARFARLAEVLARLTVDDFVVLGLLKRPRDRFHTGSYGAEDDGSGAGTLCFTVSPEGRRQALEWRPDGGDGSDLWVDGRPVDGPRDATGLLPLDGPGAWCGERIHLTPFVPDEHPLQDWTEPFSRGVQRGALLVDAVTGRQWTELPGADELWSFPIGREVGSELLLFADPEARDAGRVSRRVPL</sequence>
<reference evidence="1 2" key="1">
    <citation type="submission" date="2016-04" db="EMBL/GenBank/DDBJ databases">
        <title>Complete genome sequence of natural rubber-degrading, novel Gram-negative bacterium, Rhizobacter gummiphilus strain NS21.</title>
        <authorList>
            <person name="Tabata M."/>
            <person name="Kasai D."/>
            <person name="Fukuda M."/>
        </authorList>
    </citation>
    <scope>NUCLEOTIDE SEQUENCE [LARGE SCALE GENOMIC DNA]</scope>
    <source>
        <strain evidence="1 2">NS21</strain>
    </source>
</reference>
<dbReference type="STRING" id="946333.A4W93_07770"/>
<dbReference type="RefSeq" id="WP_085750085.1">
    <property type="nucleotide sequence ID" value="NZ_BSPR01000008.1"/>
</dbReference>
<dbReference type="KEGG" id="rgu:A4W93_07770"/>
<name>A0A1W6L6Q3_9BURK</name>
<keyword evidence="2" id="KW-1185">Reference proteome</keyword>